<dbReference type="Proteomes" id="UP000632154">
    <property type="component" value="Unassembled WGS sequence"/>
</dbReference>
<keyword evidence="2" id="KW-0560">Oxidoreductase</keyword>
<name>A0ABQ3K0E2_9DEIO</name>
<dbReference type="PRINTS" id="PR00368">
    <property type="entry name" value="FADPNR"/>
</dbReference>
<evidence type="ECO:0008006" key="5">
    <source>
        <dbReference type="Google" id="ProtNLM"/>
    </source>
</evidence>
<reference evidence="4" key="1">
    <citation type="journal article" date="2019" name="Int. J. Syst. Evol. Microbiol.">
        <title>The Global Catalogue of Microorganisms (GCM) 10K type strain sequencing project: providing services to taxonomists for standard genome sequencing and annotation.</title>
        <authorList>
            <consortium name="The Broad Institute Genomics Platform"/>
            <consortium name="The Broad Institute Genome Sequencing Center for Infectious Disease"/>
            <person name="Wu L."/>
            <person name="Ma J."/>
        </authorList>
    </citation>
    <scope>NUCLEOTIDE SEQUENCE [LARGE SCALE GENOMIC DNA]</scope>
    <source>
        <strain evidence="4">CGMCC 1.18439</strain>
    </source>
</reference>
<keyword evidence="4" id="KW-1185">Reference proteome</keyword>
<dbReference type="Gene3D" id="3.50.50.60">
    <property type="entry name" value="FAD/NAD(P)-binding domain"/>
    <property type="match status" value="1"/>
</dbReference>
<evidence type="ECO:0000256" key="1">
    <source>
        <dbReference type="ARBA" id="ARBA00022630"/>
    </source>
</evidence>
<dbReference type="PRINTS" id="PR00469">
    <property type="entry name" value="PNDRDTASEII"/>
</dbReference>
<dbReference type="PANTHER" id="PTHR48105">
    <property type="entry name" value="THIOREDOXIN REDUCTASE 1-RELATED-RELATED"/>
    <property type="match status" value="1"/>
</dbReference>
<dbReference type="InterPro" id="IPR050097">
    <property type="entry name" value="Ferredoxin-NADP_redctase_2"/>
</dbReference>
<accession>A0ABQ3K0E2</accession>
<dbReference type="EMBL" id="BNAL01000001">
    <property type="protein sequence ID" value="GHF93299.1"/>
    <property type="molecule type" value="Genomic_DNA"/>
</dbReference>
<dbReference type="NCBIfam" id="TIGR04018">
    <property type="entry name" value="Bthiol_YpdA"/>
    <property type="match status" value="1"/>
</dbReference>
<keyword evidence="1" id="KW-0285">Flavoprotein</keyword>
<evidence type="ECO:0000313" key="4">
    <source>
        <dbReference type="Proteomes" id="UP000632154"/>
    </source>
</evidence>
<sequence>MTTFSATEPNPDLPNPEPQGGLYDVAIVGGGPVGLAAAIACKRHGLSYVVLEKGCVVNAIFDYPTDMTFFTTAPELEIGGHPFVSPFDKPKRVDALQYYRKVTQAEGLNVRQYTRVEKVHAAPAGFTLQVEAQDGRQDVVEARRMIVATGYYDSPVQMGIPGEDSENVSHYYTEAHPFFGLNVTIIGAGNSAADAALDLMNAGANVTMVVRGEGIRNTVKYWVKPNLENRIKEGRIAAHFRSQVVEILPDAVRVQREDGTTFLLPTHFTFAMTGYLPDLDFLEGLNVAEQADGCLVLSEHHESTVPGLFVAGSAGYAGRTNQVFIENGRIHAEHAVSEIARQLASAGARGGAAL</sequence>
<organism evidence="3 4">
    <name type="scientific">Deinococcus piscis</name>
    <dbReference type="NCBI Taxonomy" id="394230"/>
    <lineage>
        <taxon>Bacteria</taxon>
        <taxon>Thermotogati</taxon>
        <taxon>Deinococcota</taxon>
        <taxon>Deinococci</taxon>
        <taxon>Deinococcales</taxon>
        <taxon>Deinococcaceae</taxon>
        <taxon>Deinococcus</taxon>
    </lineage>
</organism>
<protein>
    <recommendedName>
        <fullName evidence="5">YpdA family bacillithiol disulfide reductase</fullName>
    </recommendedName>
</protein>
<dbReference type="InterPro" id="IPR023856">
    <property type="entry name" value="Bdr"/>
</dbReference>
<dbReference type="Pfam" id="PF13738">
    <property type="entry name" value="Pyr_redox_3"/>
    <property type="match status" value="1"/>
</dbReference>
<evidence type="ECO:0000313" key="3">
    <source>
        <dbReference type="EMBL" id="GHF93299.1"/>
    </source>
</evidence>
<evidence type="ECO:0000256" key="2">
    <source>
        <dbReference type="ARBA" id="ARBA00023002"/>
    </source>
</evidence>
<proteinExistence type="predicted"/>
<dbReference type="SUPFAM" id="SSF51905">
    <property type="entry name" value="FAD/NAD(P)-binding domain"/>
    <property type="match status" value="1"/>
</dbReference>
<dbReference type="InterPro" id="IPR036188">
    <property type="entry name" value="FAD/NAD-bd_sf"/>
</dbReference>
<dbReference type="RefSeq" id="WP_229838808.1">
    <property type="nucleotide sequence ID" value="NZ_BNAL01000001.1"/>
</dbReference>
<gene>
    <name evidence="3" type="ORF">GCM10017783_01550</name>
</gene>
<comment type="caution">
    <text evidence="3">The sequence shown here is derived from an EMBL/GenBank/DDBJ whole genome shotgun (WGS) entry which is preliminary data.</text>
</comment>